<dbReference type="GO" id="GO:0005576">
    <property type="term" value="C:extracellular region"/>
    <property type="evidence" value="ECO:0007669"/>
    <property type="project" value="UniProtKB-SubCell"/>
</dbReference>
<keyword evidence="3" id="KW-0964">Secreted</keyword>
<gene>
    <name evidence="8" type="primary">CLE5</name>
    <name evidence="8" type="ORF">SDJN03_02079</name>
</gene>
<keyword evidence="7" id="KW-0379">Hydroxylation</keyword>
<dbReference type="Proteomes" id="UP000685013">
    <property type="component" value="Chromosome 2"/>
</dbReference>
<feature type="non-terminal residue" evidence="8">
    <location>
        <position position="1"/>
    </location>
</feature>
<evidence type="ECO:0000256" key="6">
    <source>
        <dbReference type="ARBA" id="ARBA00023180"/>
    </source>
</evidence>
<keyword evidence="9" id="KW-1185">Reference proteome</keyword>
<organism evidence="8 9">
    <name type="scientific">Cucurbita argyrosperma subsp. sororia</name>
    <dbReference type="NCBI Taxonomy" id="37648"/>
    <lineage>
        <taxon>Eukaryota</taxon>
        <taxon>Viridiplantae</taxon>
        <taxon>Streptophyta</taxon>
        <taxon>Embryophyta</taxon>
        <taxon>Tracheophyta</taxon>
        <taxon>Spermatophyta</taxon>
        <taxon>Magnoliopsida</taxon>
        <taxon>eudicotyledons</taxon>
        <taxon>Gunneridae</taxon>
        <taxon>Pentapetalae</taxon>
        <taxon>rosids</taxon>
        <taxon>fabids</taxon>
        <taxon>Cucurbitales</taxon>
        <taxon>Cucurbitaceae</taxon>
        <taxon>Cucurbiteae</taxon>
        <taxon>Cucurbita</taxon>
    </lineage>
</organism>
<accession>A0AAV6NXV3</accession>
<comment type="subcellular location">
    <subcellularLocation>
        <location evidence="1">Secreted</location>
        <location evidence="1">Extracellular space</location>
    </subcellularLocation>
</comment>
<comment type="caution">
    <text evidence="8">The sequence shown here is derived from an EMBL/GenBank/DDBJ whole genome shotgun (WGS) entry which is preliminary data.</text>
</comment>
<proteinExistence type="inferred from homology"/>
<dbReference type="PANTHER" id="PTHR36016:SF1">
    <property type="entry name" value="CLAVATA3_ESR (CLE)-RELATED PROTEIN 5-RELATED"/>
    <property type="match status" value="1"/>
</dbReference>
<keyword evidence="6" id="KW-0325">Glycoprotein</keyword>
<reference evidence="8 9" key="1">
    <citation type="journal article" date="2021" name="Hortic Res">
        <title>The domestication of Cucurbita argyrosperma as revealed by the genome of its wild relative.</title>
        <authorList>
            <person name="Barrera-Redondo J."/>
            <person name="Sanchez-de la Vega G."/>
            <person name="Aguirre-Liguori J.A."/>
            <person name="Castellanos-Morales G."/>
            <person name="Gutierrez-Guerrero Y.T."/>
            <person name="Aguirre-Dugua X."/>
            <person name="Aguirre-Planter E."/>
            <person name="Tenaillon M.I."/>
            <person name="Lira-Saade R."/>
            <person name="Eguiarte L.E."/>
        </authorList>
    </citation>
    <scope>NUCLEOTIDE SEQUENCE [LARGE SCALE GENOMIC DNA]</scope>
    <source>
        <strain evidence="8">JBR-2021</strain>
    </source>
</reference>
<evidence type="ECO:0000256" key="7">
    <source>
        <dbReference type="ARBA" id="ARBA00023278"/>
    </source>
</evidence>
<evidence type="ECO:0000256" key="1">
    <source>
        <dbReference type="ARBA" id="ARBA00004239"/>
    </source>
</evidence>
<sequence length="111" mass="12209">MISLDDSYKYVRTTVAASVSNPCNLNSTTIAPMARASNAPMSLLLLLLFCLCSHARVLHTRDVIAPPETTQLFLLRKTFGFHLSELQHGTRRSLVGSERIVPGGPDPEHHV</sequence>
<evidence type="ECO:0000256" key="3">
    <source>
        <dbReference type="ARBA" id="ARBA00022525"/>
    </source>
</evidence>
<evidence type="ECO:0000256" key="4">
    <source>
        <dbReference type="ARBA" id="ARBA00022729"/>
    </source>
</evidence>
<dbReference type="InterPro" id="IPR039617">
    <property type="entry name" value="CLAVATA3-CLE"/>
</dbReference>
<dbReference type="GO" id="GO:0030154">
    <property type="term" value="P:cell differentiation"/>
    <property type="evidence" value="ECO:0007669"/>
    <property type="project" value="UniProtKB-KW"/>
</dbReference>
<evidence type="ECO:0000256" key="5">
    <source>
        <dbReference type="ARBA" id="ARBA00022782"/>
    </source>
</evidence>
<name>A0AAV6NXV3_9ROSI</name>
<evidence type="ECO:0000313" key="9">
    <source>
        <dbReference type="Proteomes" id="UP000685013"/>
    </source>
</evidence>
<evidence type="ECO:0000256" key="2">
    <source>
        <dbReference type="ARBA" id="ARBA00005416"/>
    </source>
</evidence>
<protein>
    <submittedName>
        <fullName evidence="8">CLAVATA3/ESR (CLE)-related protein 5</fullName>
    </submittedName>
</protein>
<dbReference type="EMBL" id="JAGKQH010000002">
    <property type="protein sequence ID" value="KAG6604762.1"/>
    <property type="molecule type" value="Genomic_DNA"/>
</dbReference>
<evidence type="ECO:0000313" key="8">
    <source>
        <dbReference type="EMBL" id="KAG6604762.1"/>
    </source>
</evidence>
<keyword evidence="5" id="KW-0221">Differentiation</keyword>
<dbReference type="PANTHER" id="PTHR36016">
    <property type="entry name" value="CLAVATA3/ESR (CLE)-RELATED PROTEIN 7"/>
    <property type="match status" value="1"/>
</dbReference>
<dbReference type="AlphaFoldDB" id="A0AAV6NXV3"/>
<comment type="similarity">
    <text evidence="2">Belongs to the CLV3/ESR signal peptide family.</text>
</comment>
<keyword evidence="4" id="KW-0732">Signal</keyword>